<sequence length="193" mass="21135">MNIFEEPVSLKGFQLVKAFAARLIHLPDEQQLQQKSFDIWSAPLAETGASEAQMELVGDWFASHHQTGPSLGYIIHAAKELQLRGSLPPHRLAGQIERDAMAILLAAQQLGLSADDSAQAIMLAGTLAHLSLYRRKHPNVDRGYLRLEVEGIARMADYTADEILDEIAGGKGDLKALGVYLFNHSADAHQVDT</sequence>
<name>A0A0G4E4S8_PSEFS</name>
<reference evidence="1" key="2">
    <citation type="submission" date="2015-06" db="EMBL/GenBank/DDBJ databases">
        <title>Environmentally co-occuring mercury resistance plasmids are genetically and phenotypically diverse and confer variable context-dependent fitness effects.</title>
        <authorList>
            <person name="Hall J.P.J."/>
            <person name="Harrison E."/>
            <person name="Lilley A.K."/>
            <person name="Paterson S."/>
            <person name="Spiers A.J."/>
            <person name="Brockhurst M.A."/>
        </authorList>
    </citation>
    <scope>NUCLEOTIDE SEQUENCE [LARGE SCALE GENOMIC DNA]</scope>
    <source>
        <strain evidence="1">SBW25</strain>
        <plasmid evidence="1">pQBR57</plasmid>
    </source>
</reference>
<dbReference type="EMBL" id="LN713926">
    <property type="protein sequence ID" value="CEK42240.1"/>
    <property type="molecule type" value="Genomic_DNA"/>
</dbReference>
<dbReference type="RefSeq" id="WP_192963413.1">
    <property type="nucleotide sequence ID" value="NZ_LN713926.1"/>
</dbReference>
<reference evidence="1" key="1">
    <citation type="submission" date="2014-12" db="EMBL/GenBank/DDBJ databases">
        <authorList>
            <person name="Hall J."/>
        </authorList>
    </citation>
    <scope>NUCLEOTIDE SEQUENCE [LARGE SCALE GENOMIC DNA]</scope>
    <source>
        <strain evidence="1">SBW25</strain>
        <plasmid evidence="1">pQBR57</plasmid>
    </source>
</reference>
<proteinExistence type="predicted"/>
<keyword evidence="1" id="KW-0614">Plasmid</keyword>
<accession>A0A0G4E4S8</accession>
<geneLocation type="plasmid" evidence="1">
    <name>pQBR57</name>
</geneLocation>
<dbReference type="AlphaFoldDB" id="A0A0G4E4S8"/>
<protein>
    <submittedName>
        <fullName evidence="1">Uncharacterized protein</fullName>
    </submittedName>
</protein>
<gene>
    <name evidence="1" type="ORF">PQBR57_0287</name>
</gene>
<evidence type="ECO:0000313" key="1">
    <source>
        <dbReference type="EMBL" id="CEK42240.1"/>
    </source>
</evidence>
<organism evidence="1">
    <name type="scientific">Pseudomonas fluorescens (strain SBW25)</name>
    <dbReference type="NCBI Taxonomy" id="216595"/>
    <lineage>
        <taxon>Bacteria</taxon>
        <taxon>Pseudomonadati</taxon>
        <taxon>Pseudomonadota</taxon>
        <taxon>Gammaproteobacteria</taxon>
        <taxon>Pseudomonadales</taxon>
        <taxon>Pseudomonadaceae</taxon>
        <taxon>Pseudomonas</taxon>
    </lineage>
</organism>